<gene>
    <name evidence="11" type="ORF">pdam_00008367</name>
</gene>
<keyword evidence="5" id="KW-0547">Nucleotide-binding</keyword>
<comment type="subcellular location">
    <subcellularLocation>
        <location evidence="1">Cell membrane</location>
        <topology evidence="1">Lipid-anchor</topology>
        <orientation evidence="1">Cytoplasmic side</orientation>
    </subcellularLocation>
</comment>
<organism evidence="11 12">
    <name type="scientific">Pocillopora damicornis</name>
    <name type="common">Cauliflower coral</name>
    <name type="synonym">Millepora damicornis</name>
    <dbReference type="NCBI Taxonomy" id="46731"/>
    <lineage>
        <taxon>Eukaryota</taxon>
        <taxon>Metazoa</taxon>
        <taxon>Cnidaria</taxon>
        <taxon>Anthozoa</taxon>
        <taxon>Hexacorallia</taxon>
        <taxon>Scleractinia</taxon>
        <taxon>Astrocoeniina</taxon>
        <taxon>Pocilloporidae</taxon>
        <taxon>Pocillopora</taxon>
    </lineage>
</organism>
<keyword evidence="12" id="KW-1185">Reference proteome</keyword>
<feature type="domain" description="BTB" evidence="10">
    <location>
        <begin position="237"/>
        <end position="340"/>
    </location>
</feature>
<dbReference type="SMART" id="SM00173">
    <property type="entry name" value="RAS"/>
    <property type="match status" value="1"/>
</dbReference>
<dbReference type="PROSITE" id="PS51419">
    <property type="entry name" value="RAB"/>
    <property type="match status" value="1"/>
</dbReference>
<dbReference type="GO" id="GO:0007264">
    <property type="term" value="P:small GTPase-mediated signal transduction"/>
    <property type="evidence" value="ECO:0007669"/>
    <property type="project" value="InterPro"/>
</dbReference>
<dbReference type="Gene3D" id="3.40.50.300">
    <property type="entry name" value="P-loop containing nucleotide triphosphate hydrolases"/>
    <property type="match status" value="1"/>
</dbReference>
<evidence type="ECO:0000259" key="10">
    <source>
        <dbReference type="PROSITE" id="PS50097"/>
    </source>
</evidence>
<evidence type="ECO:0000256" key="7">
    <source>
        <dbReference type="ARBA" id="ARBA00023136"/>
    </source>
</evidence>
<dbReference type="NCBIfam" id="TIGR00231">
    <property type="entry name" value="small_GTP"/>
    <property type="match status" value="1"/>
</dbReference>
<evidence type="ECO:0000256" key="6">
    <source>
        <dbReference type="ARBA" id="ARBA00023134"/>
    </source>
</evidence>
<dbReference type="SUPFAM" id="SSF54695">
    <property type="entry name" value="POZ domain"/>
    <property type="match status" value="2"/>
</dbReference>
<dbReference type="PROSITE" id="PS50097">
    <property type="entry name" value="BTB"/>
    <property type="match status" value="2"/>
</dbReference>
<dbReference type="STRING" id="46731.A0A3M6TBD0"/>
<dbReference type="Pfam" id="PF00651">
    <property type="entry name" value="BTB"/>
    <property type="match status" value="2"/>
</dbReference>
<dbReference type="Gene3D" id="3.30.710.10">
    <property type="entry name" value="Potassium Channel Kv1.1, Chain A"/>
    <property type="match status" value="2"/>
</dbReference>
<feature type="domain" description="BTB" evidence="10">
    <location>
        <begin position="403"/>
        <end position="471"/>
    </location>
</feature>
<dbReference type="GO" id="GO:0003924">
    <property type="term" value="F:GTPase activity"/>
    <property type="evidence" value="ECO:0007669"/>
    <property type="project" value="InterPro"/>
</dbReference>
<dbReference type="PANTHER" id="PTHR24072">
    <property type="entry name" value="RHO FAMILY GTPASE"/>
    <property type="match status" value="1"/>
</dbReference>
<dbReference type="InterPro" id="IPR011333">
    <property type="entry name" value="SKP1/BTB/POZ_sf"/>
</dbReference>
<keyword evidence="9" id="KW-0636">Prenylation</keyword>
<dbReference type="InterPro" id="IPR003578">
    <property type="entry name" value="Small_GTPase_Rho"/>
</dbReference>
<proteinExistence type="inferred from homology"/>
<dbReference type="SMART" id="SM00174">
    <property type="entry name" value="RHO"/>
    <property type="match status" value="1"/>
</dbReference>
<comment type="similarity">
    <text evidence="2">Belongs to the small GTPase superfamily. Rho family.</text>
</comment>
<dbReference type="PROSITE" id="PS51421">
    <property type="entry name" value="RAS"/>
    <property type="match status" value="1"/>
</dbReference>
<dbReference type="PROSITE" id="PS51420">
    <property type="entry name" value="RHO"/>
    <property type="match status" value="1"/>
</dbReference>
<evidence type="ECO:0000256" key="5">
    <source>
        <dbReference type="ARBA" id="ARBA00022741"/>
    </source>
</evidence>
<dbReference type="FunFam" id="3.40.50.300:FF:000983">
    <property type="entry name" value="Rho family GTPase"/>
    <property type="match status" value="1"/>
</dbReference>
<dbReference type="PRINTS" id="PR00449">
    <property type="entry name" value="RASTRNSFRMNG"/>
</dbReference>
<dbReference type="InterPro" id="IPR001806">
    <property type="entry name" value="Small_GTPase"/>
</dbReference>
<evidence type="ECO:0000256" key="1">
    <source>
        <dbReference type="ARBA" id="ARBA00004342"/>
    </source>
</evidence>
<keyword evidence="7" id="KW-0472">Membrane</keyword>
<keyword evidence="4" id="KW-0488">Methylation</keyword>
<dbReference type="SMART" id="SM00175">
    <property type="entry name" value="RAB"/>
    <property type="match status" value="1"/>
</dbReference>
<reference evidence="11 12" key="1">
    <citation type="journal article" date="2018" name="Sci. Rep.">
        <title>Comparative analysis of the Pocillopora damicornis genome highlights role of immune system in coral evolution.</title>
        <authorList>
            <person name="Cunning R."/>
            <person name="Bay R.A."/>
            <person name="Gillette P."/>
            <person name="Baker A.C."/>
            <person name="Traylor-Knowles N."/>
        </authorList>
    </citation>
    <scope>NUCLEOTIDE SEQUENCE [LARGE SCALE GENOMIC DNA]</scope>
    <source>
        <strain evidence="11">RSMAS</strain>
        <tissue evidence="11">Whole animal</tissue>
    </source>
</reference>
<dbReference type="AlphaFoldDB" id="A0A3M6TBD0"/>
<sequence length="596" mass="66714">MQNLKLMAIGDGGVGKSSFLICATTSHFPSDYVPTVFDNYSVDLVVNSSPYSISLWDTAGQEDYDRLRFLAYPGTDVFVVCFDVVNRSSFENVSEKWIHEARYYVPETPILLMATKTDLRNSSNADDRSTVSTREGMALAETLGVSYAECSSLTNTGVQEALNKAAEMAVSFHTQRKRSTARVLGFFKRKNKNSMSAQDQEIFPPQLPPAGFAPHVEVLSSTFASEWDSMLSDTMSADVRFVFSDGESLEAHRTVLVAASSIFKNVLLGEMSANHESFQYIFEDVSWICDGESNCPNLPHIEGKCQGKGRTVIRLHESITKGIFAEVLSFLYTGSPSVTDDKDKNFITEIQDAAKKFQLTWLIDTCTNILSGDSFLNPSIGTWLNDNTGQTAKNLFLNKPFLADVKFCVEGTIVYGHKLILKSRSEVMAAMLGGAFRESDLDTEIEIKDTTLQSFLALLEYLYTDHAPIEEGDSVEIMVLADRFCLPRLVTMCELYTTKKVDSLIQKRVSDGTKDVINLLLTSQAYNAKQLADWCLHFISTNFSVFESTEEFELLQGENRKHVIQHRWPPLAYLQALEEFEQKAPQSKLTSKCKMM</sequence>
<evidence type="ECO:0000313" key="12">
    <source>
        <dbReference type="Proteomes" id="UP000275408"/>
    </source>
</evidence>
<accession>A0A3M6TBD0</accession>
<dbReference type="Proteomes" id="UP000275408">
    <property type="component" value="Unassembled WGS sequence"/>
</dbReference>
<name>A0A3M6TBD0_POCDA</name>
<dbReference type="CDD" id="cd18499">
    <property type="entry name" value="BACK_RHOBTB"/>
    <property type="match status" value="1"/>
</dbReference>
<protein>
    <recommendedName>
        <fullName evidence="10">BTB domain-containing protein</fullName>
    </recommendedName>
</protein>
<evidence type="ECO:0000256" key="4">
    <source>
        <dbReference type="ARBA" id="ARBA00022481"/>
    </source>
</evidence>
<evidence type="ECO:0000256" key="8">
    <source>
        <dbReference type="ARBA" id="ARBA00023288"/>
    </source>
</evidence>
<dbReference type="SUPFAM" id="SSF52540">
    <property type="entry name" value="P-loop containing nucleoside triphosphate hydrolases"/>
    <property type="match status" value="1"/>
</dbReference>
<dbReference type="GO" id="GO:0005886">
    <property type="term" value="C:plasma membrane"/>
    <property type="evidence" value="ECO:0007669"/>
    <property type="project" value="UniProtKB-SubCell"/>
</dbReference>
<keyword evidence="8" id="KW-0449">Lipoprotein</keyword>
<dbReference type="CDD" id="cd00157">
    <property type="entry name" value="Rho"/>
    <property type="match status" value="1"/>
</dbReference>
<dbReference type="InterPro" id="IPR000210">
    <property type="entry name" value="BTB/POZ_dom"/>
</dbReference>
<keyword evidence="6" id="KW-0342">GTP-binding</keyword>
<comment type="caution">
    <text evidence="11">The sequence shown here is derived from an EMBL/GenBank/DDBJ whole genome shotgun (WGS) entry which is preliminary data.</text>
</comment>
<evidence type="ECO:0000256" key="3">
    <source>
        <dbReference type="ARBA" id="ARBA00022475"/>
    </source>
</evidence>
<dbReference type="GO" id="GO:0005525">
    <property type="term" value="F:GTP binding"/>
    <property type="evidence" value="ECO:0007669"/>
    <property type="project" value="UniProtKB-KW"/>
</dbReference>
<dbReference type="InterPro" id="IPR005225">
    <property type="entry name" value="Small_GTP-bd"/>
</dbReference>
<dbReference type="OrthoDB" id="10251809at2759"/>
<dbReference type="InterPro" id="IPR027417">
    <property type="entry name" value="P-loop_NTPase"/>
</dbReference>
<evidence type="ECO:0000256" key="9">
    <source>
        <dbReference type="ARBA" id="ARBA00023289"/>
    </source>
</evidence>
<dbReference type="FunFam" id="3.30.710.10:FF:000202">
    <property type="entry name" value="Predicted protein"/>
    <property type="match status" value="1"/>
</dbReference>
<evidence type="ECO:0000256" key="2">
    <source>
        <dbReference type="ARBA" id="ARBA00010142"/>
    </source>
</evidence>
<dbReference type="SMART" id="SM00225">
    <property type="entry name" value="BTB"/>
    <property type="match status" value="2"/>
</dbReference>
<dbReference type="OMA" id="MCELYTT"/>
<dbReference type="Pfam" id="PF00071">
    <property type="entry name" value="Ras"/>
    <property type="match status" value="1"/>
</dbReference>
<dbReference type="EMBL" id="RCHS01003977">
    <property type="protein sequence ID" value="RMX38618.1"/>
    <property type="molecule type" value="Genomic_DNA"/>
</dbReference>
<evidence type="ECO:0000313" key="11">
    <source>
        <dbReference type="EMBL" id="RMX38618.1"/>
    </source>
</evidence>
<keyword evidence="3" id="KW-1003">Cell membrane</keyword>